<evidence type="ECO:0000313" key="5">
    <source>
        <dbReference type="Proteomes" id="UP001597092"/>
    </source>
</evidence>
<keyword evidence="2" id="KW-1133">Transmembrane helix</keyword>
<comment type="caution">
    <text evidence="4">The sequence shown here is derived from an EMBL/GenBank/DDBJ whole genome shotgun (WGS) entry which is preliminary data.</text>
</comment>
<name>A0ABD6DYY8_9EURY</name>
<evidence type="ECO:0000313" key="4">
    <source>
        <dbReference type="EMBL" id="MFD1687466.1"/>
    </source>
</evidence>
<organism evidence="4 5">
    <name type="scientific">Halobellus litoreus</name>
    <dbReference type="NCBI Taxonomy" id="755310"/>
    <lineage>
        <taxon>Archaea</taxon>
        <taxon>Methanobacteriati</taxon>
        <taxon>Methanobacteriota</taxon>
        <taxon>Stenosarchaea group</taxon>
        <taxon>Halobacteria</taxon>
        <taxon>Halobacteriales</taxon>
        <taxon>Haloferacaceae</taxon>
        <taxon>Halobellus</taxon>
    </lineage>
</organism>
<dbReference type="InterPro" id="IPR001322">
    <property type="entry name" value="Lamin_tail_dom"/>
</dbReference>
<dbReference type="EMBL" id="JBHUDP010000013">
    <property type="protein sequence ID" value="MFD1687466.1"/>
    <property type="molecule type" value="Genomic_DNA"/>
</dbReference>
<keyword evidence="2" id="KW-0812">Transmembrane</keyword>
<dbReference type="RefSeq" id="WP_256309208.1">
    <property type="nucleotide sequence ID" value="NZ_JANHAW010000004.1"/>
</dbReference>
<dbReference type="Pfam" id="PF00932">
    <property type="entry name" value="LTD"/>
    <property type="match status" value="1"/>
</dbReference>
<feature type="transmembrane region" description="Helical" evidence="2">
    <location>
        <begin position="179"/>
        <end position="197"/>
    </location>
</feature>
<sequence length="312" mass="35026">MSRLIHTGSPESGGVPRRRPGGRGLMDEEEADWAGSGGGDTRTAEEDVEEASVDSFTDKIIKTIPTEVVTAWLFIHELVVARGGSVINGQEAQPAIPDPVYYFVLAFMILLSFFHLIIRTRSERDMIPSSIFTEARYFWRMSSVRKRQILLGTAAFVVWVMYLGGPIEDLSLLSGWYDQTVGAIFLATFTVAIPVFIPKAESRGQFQLLKFNFDEGDPDKEYIDFLNSGSGAIDLSSWTVRVNDRHQYEFPSGFELEPDTTVTLWGGQGEDTSEDLYWGRDTSIGDDRHEIVVRHSMGWKVLERPVRSGSRD</sequence>
<keyword evidence="5" id="KW-1185">Reference proteome</keyword>
<feature type="transmembrane region" description="Helical" evidence="2">
    <location>
        <begin position="149"/>
        <end position="167"/>
    </location>
</feature>
<protein>
    <submittedName>
        <fullName evidence="4">Lamin tail domain-containing protein</fullName>
    </submittedName>
</protein>
<reference evidence="4 5" key="1">
    <citation type="journal article" date="2019" name="Int. J. Syst. Evol. Microbiol.">
        <title>The Global Catalogue of Microorganisms (GCM) 10K type strain sequencing project: providing services to taxonomists for standard genome sequencing and annotation.</title>
        <authorList>
            <consortium name="The Broad Institute Genomics Platform"/>
            <consortium name="The Broad Institute Genome Sequencing Center for Infectious Disease"/>
            <person name="Wu L."/>
            <person name="Ma J."/>
        </authorList>
    </citation>
    <scope>NUCLEOTIDE SEQUENCE [LARGE SCALE GENOMIC DNA]</scope>
    <source>
        <strain evidence="4 5">CGMCC 1.10387</strain>
    </source>
</reference>
<feature type="transmembrane region" description="Helical" evidence="2">
    <location>
        <begin position="100"/>
        <end position="118"/>
    </location>
</feature>
<feature type="region of interest" description="Disordered" evidence="1">
    <location>
        <begin position="1"/>
        <end position="50"/>
    </location>
</feature>
<dbReference type="Proteomes" id="UP001597092">
    <property type="component" value="Unassembled WGS sequence"/>
</dbReference>
<keyword evidence="2" id="KW-0472">Membrane</keyword>
<feature type="domain" description="LTD" evidence="3">
    <location>
        <begin position="202"/>
        <end position="301"/>
    </location>
</feature>
<evidence type="ECO:0000256" key="2">
    <source>
        <dbReference type="SAM" id="Phobius"/>
    </source>
</evidence>
<accession>A0ABD6DYY8</accession>
<evidence type="ECO:0000256" key="1">
    <source>
        <dbReference type="SAM" id="MobiDB-lite"/>
    </source>
</evidence>
<proteinExistence type="predicted"/>
<dbReference type="SUPFAM" id="SSF74853">
    <property type="entry name" value="Lamin A/C globular tail domain"/>
    <property type="match status" value="1"/>
</dbReference>
<gene>
    <name evidence="4" type="ORF">ACFSAS_17870</name>
</gene>
<dbReference type="AlphaFoldDB" id="A0ABD6DYY8"/>
<evidence type="ECO:0000259" key="3">
    <source>
        <dbReference type="PROSITE" id="PS51841"/>
    </source>
</evidence>
<dbReference type="InterPro" id="IPR036415">
    <property type="entry name" value="Lamin_tail_dom_sf"/>
</dbReference>
<dbReference type="PROSITE" id="PS51841">
    <property type="entry name" value="LTD"/>
    <property type="match status" value="1"/>
</dbReference>
<dbReference type="Gene3D" id="2.60.40.1260">
    <property type="entry name" value="Lamin Tail domain"/>
    <property type="match status" value="1"/>
</dbReference>